<dbReference type="AlphaFoldDB" id="A0A9D4C577"/>
<reference evidence="2" key="1">
    <citation type="journal article" date="2019" name="bioRxiv">
        <title>The Genome of the Zebra Mussel, Dreissena polymorpha: A Resource for Invasive Species Research.</title>
        <authorList>
            <person name="McCartney M.A."/>
            <person name="Auch B."/>
            <person name="Kono T."/>
            <person name="Mallez S."/>
            <person name="Zhang Y."/>
            <person name="Obille A."/>
            <person name="Becker A."/>
            <person name="Abrahante J.E."/>
            <person name="Garbe J."/>
            <person name="Badalamenti J.P."/>
            <person name="Herman A."/>
            <person name="Mangelson H."/>
            <person name="Liachko I."/>
            <person name="Sullivan S."/>
            <person name="Sone E.D."/>
            <person name="Koren S."/>
            <person name="Silverstein K.A.T."/>
            <person name="Beckman K.B."/>
            <person name="Gohl D.M."/>
        </authorList>
    </citation>
    <scope>NUCLEOTIDE SEQUENCE</scope>
    <source>
        <strain evidence="2">Duluth1</strain>
        <tissue evidence="2">Whole animal</tissue>
    </source>
</reference>
<evidence type="ECO:0000313" key="3">
    <source>
        <dbReference type="Proteomes" id="UP000828390"/>
    </source>
</evidence>
<name>A0A9D4C577_DREPO</name>
<feature type="region of interest" description="Disordered" evidence="1">
    <location>
        <begin position="62"/>
        <end position="89"/>
    </location>
</feature>
<feature type="compositionally biased region" description="Polar residues" evidence="1">
    <location>
        <begin position="1"/>
        <end position="13"/>
    </location>
</feature>
<comment type="caution">
    <text evidence="2">The sequence shown here is derived from an EMBL/GenBank/DDBJ whole genome shotgun (WGS) entry which is preliminary data.</text>
</comment>
<gene>
    <name evidence="2" type="ORF">DPMN_060155</name>
</gene>
<evidence type="ECO:0000313" key="2">
    <source>
        <dbReference type="EMBL" id="KAH3717369.1"/>
    </source>
</evidence>
<feature type="compositionally biased region" description="Basic residues" evidence="1">
    <location>
        <begin position="73"/>
        <end position="89"/>
    </location>
</feature>
<dbReference type="EMBL" id="JAIWYP010000013">
    <property type="protein sequence ID" value="KAH3717369.1"/>
    <property type="molecule type" value="Genomic_DNA"/>
</dbReference>
<protein>
    <submittedName>
        <fullName evidence="2">Uncharacterized protein</fullName>
    </submittedName>
</protein>
<organism evidence="2 3">
    <name type="scientific">Dreissena polymorpha</name>
    <name type="common">Zebra mussel</name>
    <name type="synonym">Mytilus polymorpha</name>
    <dbReference type="NCBI Taxonomy" id="45954"/>
    <lineage>
        <taxon>Eukaryota</taxon>
        <taxon>Metazoa</taxon>
        <taxon>Spiralia</taxon>
        <taxon>Lophotrochozoa</taxon>
        <taxon>Mollusca</taxon>
        <taxon>Bivalvia</taxon>
        <taxon>Autobranchia</taxon>
        <taxon>Heteroconchia</taxon>
        <taxon>Euheterodonta</taxon>
        <taxon>Imparidentia</taxon>
        <taxon>Neoheterodontei</taxon>
        <taxon>Myida</taxon>
        <taxon>Dreissenoidea</taxon>
        <taxon>Dreissenidae</taxon>
        <taxon>Dreissena</taxon>
    </lineage>
</organism>
<reference evidence="2" key="2">
    <citation type="submission" date="2020-11" db="EMBL/GenBank/DDBJ databases">
        <authorList>
            <person name="McCartney M.A."/>
            <person name="Auch B."/>
            <person name="Kono T."/>
            <person name="Mallez S."/>
            <person name="Becker A."/>
            <person name="Gohl D.M."/>
            <person name="Silverstein K.A.T."/>
            <person name="Koren S."/>
            <person name="Bechman K.B."/>
            <person name="Herman A."/>
            <person name="Abrahante J.E."/>
            <person name="Garbe J."/>
        </authorList>
    </citation>
    <scope>NUCLEOTIDE SEQUENCE</scope>
    <source>
        <strain evidence="2">Duluth1</strain>
        <tissue evidence="2">Whole animal</tissue>
    </source>
</reference>
<proteinExistence type="predicted"/>
<sequence>MKSKRSSNLSLNATSRRKKRNSKTKRNVLQLLIKEFKTNRPVIRRFGTPRLINIKRKGSFSPFRTLTSPKRYSPSKRTPKSRPRPPKLRKKLFEDNVGYECTSSISDDAEKSIPEIQNQEEMISDICDISVLWEKSFHALHEAGLDQTLFAFLKEFSDGRFPPDNLALRLFADVVKWFSCKQTTEMRYSRESKMFWKLGYRLFGGRFLHFMGGSKHAGSSVLNSNGATDLDPSKSCINFAVPSGNILREFDPYCLQKNISDYCPPGVLSSMIDHLKKNINDASCCLTFDGKKLKQGLTQTSGDIDLFGFEPKESLLKKHHALEEMLKPIQQLQDVFSTIDSEHLSSIESDIQKLFFDKMNCSLKQISLDILDVKDFRTKKNYAKQKLIDKCGEVDWKNSKYVMAISNTIVYIHDIDKYIADAREVLDELILCITYLNQKRLTSD</sequence>
<feature type="region of interest" description="Disordered" evidence="1">
    <location>
        <begin position="1"/>
        <end position="26"/>
    </location>
</feature>
<evidence type="ECO:0000256" key="1">
    <source>
        <dbReference type="SAM" id="MobiDB-lite"/>
    </source>
</evidence>
<keyword evidence="3" id="KW-1185">Reference proteome</keyword>
<accession>A0A9D4C577</accession>
<dbReference type="Proteomes" id="UP000828390">
    <property type="component" value="Unassembled WGS sequence"/>
</dbReference>
<feature type="compositionally biased region" description="Basic residues" evidence="1">
    <location>
        <begin position="15"/>
        <end position="26"/>
    </location>
</feature>